<evidence type="ECO:0000313" key="2">
    <source>
        <dbReference type="EMBL" id="BBS34904.1"/>
    </source>
</evidence>
<organism evidence="3 4">
    <name type="scientific">Enterobacter cloacae</name>
    <dbReference type="NCBI Taxonomy" id="550"/>
    <lineage>
        <taxon>Bacteria</taxon>
        <taxon>Pseudomonadati</taxon>
        <taxon>Pseudomonadota</taxon>
        <taxon>Gammaproteobacteria</taxon>
        <taxon>Enterobacterales</taxon>
        <taxon>Enterobacteriaceae</taxon>
        <taxon>Enterobacter</taxon>
        <taxon>Enterobacter cloacae complex</taxon>
    </lineage>
</organism>
<evidence type="ECO:0000313" key="3">
    <source>
        <dbReference type="EMBL" id="CZW51858.1"/>
    </source>
</evidence>
<sequence length="39" mass="4469">MNEIPQYVYDLIGICLFVGMWVGGVLLIWFIFSNGESDE</sequence>
<name>A0A157LBU5_ENTCL</name>
<geneLocation type="plasmid" evidence="2 5">
    <name>pWP5-S18-CRE-02_1</name>
</geneLocation>
<evidence type="ECO:0000256" key="1">
    <source>
        <dbReference type="SAM" id="Phobius"/>
    </source>
</evidence>
<reference evidence="3 4" key="1">
    <citation type="submission" date="2016-03" db="EMBL/GenBank/DDBJ databases">
        <authorList>
            <consortium name="Pathogen Informatics"/>
        </authorList>
    </citation>
    <scope>NUCLEOTIDE SEQUENCE [LARGE SCALE GENOMIC DNA]</scope>
    <source>
        <strain evidence="3">E1252</strain>
        <strain evidence="4">e1252</strain>
    </source>
</reference>
<dbReference type="EMBL" id="AP022127">
    <property type="protein sequence ID" value="BBS34904.1"/>
    <property type="molecule type" value="Genomic_DNA"/>
</dbReference>
<keyword evidence="1" id="KW-0812">Transmembrane</keyword>
<dbReference type="EMBL" id="FJXR01000065">
    <property type="protein sequence ID" value="CZW51858.1"/>
    <property type="molecule type" value="Genomic_DNA"/>
</dbReference>
<evidence type="ECO:0000313" key="5">
    <source>
        <dbReference type="Proteomes" id="UP000515488"/>
    </source>
</evidence>
<evidence type="ECO:0000313" key="4">
    <source>
        <dbReference type="Proteomes" id="UP000076008"/>
    </source>
</evidence>
<protein>
    <submittedName>
        <fullName evidence="3">Uncharacterized protein</fullName>
    </submittedName>
</protein>
<feature type="transmembrane region" description="Helical" evidence="1">
    <location>
        <begin position="7"/>
        <end position="32"/>
    </location>
</feature>
<dbReference type="Proteomes" id="UP000515488">
    <property type="component" value="Plasmid pWP5-S18-CRE-02_1"/>
</dbReference>
<gene>
    <name evidence="3" type="ORF">SAMEA2273318_04992</name>
    <name evidence="2" type="ORF">WP5S18C02_P11850</name>
</gene>
<keyword evidence="2" id="KW-0614">Plasmid</keyword>
<dbReference type="AlphaFoldDB" id="A0A157LBU5"/>
<keyword evidence="1" id="KW-0472">Membrane</keyword>
<dbReference type="Proteomes" id="UP000076008">
    <property type="component" value="Unassembled WGS sequence"/>
</dbReference>
<keyword evidence="1" id="KW-1133">Transmembrane helix</keyword>
<accession>A0A157LBU5</accession>
<proteinExistence type="predicted"/>
<reference evidence="2 5" key="2">
    <citation type="submission" date="2019-12" db="EMBL/GenBank/DDBJ databases">
        <title>complete genome sequences of Enterobacter cloacae str. WP5-S18-CRE-02 isolated from wastewater treatment plant effluent.</title>
        <authorList>
            <person name="Sekizuka T."/>
            <person name="Itokawa K."/>
            <person name="Yatsu K."/>
            <person name="Inamine Y."/>
            <person name="Kuroda M."/>
        </authorList>
    </citation>
    <scope>NUCLEOTIDE SEQUENCE [LARGE SCALE GENOMIC DNA]</scope>
    <source>
        <strain evidence="2 5">WP5-S18-CRE-02</strain>
        <plasmid evidence="2 5">pWP5-S18-CRE-02_1</plasmid>
    </source>
</reference>